<reference evidence="3" key="1">
    <citation type="journal article" date="2019" name="Int. J. Syst. Evol. Microbiol.">
        <title>The Global Catalogue of Microorganisms (GCM) 10K type strain sequencing project: providing services to taxonomists for standard genome sequencing and annotation.</title>
        <authorList>
            <consortium name="The Broad Institute Genomics Platform"/>
            <consortium name="The Broad Institute Genome Sequencing Center for Infectious Disease"/>
            <person name="Wu L."/>
            <person name="Ma J."/>
        </authorList>
    </citation>
    <scope>NUCLEOTIDE SEQUENCE [LARGE SCALE GENOMIC DNA]</scope>
    <source>
        <strain evidence="3">CGMCC 1.15774</strain>
    </source>
</reference>
<protein>
    <submittedName>
        <fullName evidence="2">5'-nucleotidase C-terminal domain-containing protein</fullName>
    </submittedName>
</protein>
<dbReference type="PANTHER" id="PTHR11575">
    <property type="entry name" value="5'-NUCLEOTIDASE-RELATED"/>
    <property type="match status" value="1"/>
</dbReference>
<sequence>MHFYKGKYSTKILNKDTHVIGLKFKQFVVFTTLCFLFSCKQETGTLSKIDGKQVSIDASLEEVDSIVHFVEPYRNRINQVLDSTLAYAPKPFLLDDGEHNTSMGNLMADIVLSEAAPIFTSRTGNDLDFVVLNYGGVRSIISSGNVTARNAYEVMPFENYITVVEMSGSAVRELIAFLMGSDRVHPFAGMQIVLDKNGSLESVDIQGEPFDENRNYFVGTSDYLVQGGPSIGFFKDTVSTTHIDYLIRNAIIDYFKKTDTLKASVDDRFIQIN</sequence>
<name>A0ABV8PL76_9FLAO</name>
<dbReference type="Proteomes" id="UP001595841">
    <property type="component" value="Unassembled WGS sequence"/>
</dbReference>
<evidence type="ECO:0000259" key="1">
    <source>
        <dbReference type="Pfam" id="PF02872"/>
    </source>
</evidence>
<evidence type="ECO:0000313" key="3">
    <source>
        <dbReference type="Proteomes" id="UP001595841"/>
    </source>
</evidence>
<dbReference type="Gene3D" id="3.90.780.10">
    <property type="entry name" value="5'-Nucleotidase, C-terminal domain"/>
    <property type="match status" value="1"/>
</dbReference>
<organism evidence="2 3">
    <name type="scientific">Flagellimonas marina</name>
    <dbReference type="NCBI Taxonomy" id="1775168"/>
    <lineage>
        <taxon>Bacteria</taxon>
        <taxon>Pseudomonadati</taxon>
        <taxon>Bacteroidota</taxon>
        <taxon>Flavobacteriia</taxon>
        <taxon>Flavobacteriales</taxon>
        <taxon>Flavobacteriaceae</taxon>
        <taxon>Flagellimonas</taxon>
    </lineage>
</organism>
<dbReference type="RefSeq" id="WP_379763320.1">
    <property type="nucleotide sequence ID" value="NZ_JBHSCL010000004.1"/>
</dbReference>
<evidence type="ECO:0000313" key="2">
    <source>
        <dbReference type="EMBL" id="MFC4219980.1"/>
    </source>
</evidence>
<dbReference type="Pfam" id="PF02872">
    <property type="entry name" value="5_nucleotid_C"/>
    <property type="match status" value="1"/>
</dbReference>
<dbReference type="SUPFAM" id="SSF55816">
    <property type="entry name" value="5'-nucleotidase (syn. UDP-sugar hydrolase), C-terminal domain"/>
    <property type="match status" value="1"/>
</dbReference>
<keyword evidence="3" id="KW-1185">Reference proteome</keyword>
<proteinExistence type="predicted"/>
<gene>
    <name evidence="2" type="ORF">ACFOWS_07540</name>
</gene>
<feature type="domain" description="5'-Nucleotidase C-terminal" evidence="1">
    <location>
        <begin position="98"/>
        <end position="231"/>
    </location>
</feature>
<dbReference type="InterPro" id="IPR036907">
    <property type="entry name" value="5'-Nucleotdase_C_sf"/>
</dbReference>
<dbReference type="PRINTS" id="PR01607">
    <property type="entry name" value="APYRASEFAMLY"/>
</dbReference>
<accession>A0ABV8PL76</accession>
<dbReference type="InterPro" id="IPR008334">
    <property type="entry name" value="5'-Nucleotdase_C"/>
</dbReference>
<dbReference type="InterPro" id="IPR006179">
    <property type="entry name" value="5_nucleotidase/apyrase"/>
</dbReference>
<dbReference type="EMBL" id="JBHSCL010000004">
    <property type="protein sequence ID" value="MFC4219980.1"/>
    <property type="molecule type" value="Genomic_DNA"/>
</dbReference>
<dbReference type="PANTHER" id="PTHR11575:SF24">
    <property type="entry name" value="5'-NUCLEOTIDASE"/>
    <property type="match status" value="1"/>
</dbReference>
<comment type="caution">
    <text evidence="2">The sequence shown here is derived from an EMBL/GenBank/DDBJ whole genome shotgun (WGS) entry which is preliminary data.</text>
</comment>